<protein>
    <submittedName>
        <fullName evidence="2">DUF4136 domain-containing protein</fullName>
    </submittedName>
</protein>
<evidence type="ECO:0000313" key="2">
    <source>
        <dbReference type="EMBL" id="MDJ1484730.1"/>
    </source>
</evidence>
<feature type="domain" description="DUF4136" evidence="1">
    <location>
        <begin position="43"/>
        <end position="201"/>
    </location>
</feature>
<dbReference type="EMBL" id="JASJOS010000016">
    <property type="protein sequence ID" value="MDJ1484730.1"/>
    <property type="molecule type" value="Genomic_DNA"/>
</dbReference>
<evidence type="ECO:0000313" key="3">
    <source>
        <dbReference type="EMBL" id="MDJ1496714.1"/>
    </source>
</evidence>
<dbReference type="Proteomes" id="UP001241110">
    <property type="component" value="Unassembled WGS sequence"/>
</dbReference>
<proteinExistence type="predicted"/>
<dbReference type="PROSITE" id="PS51257">
    <property type="entry name" value="PROKAR_LIPOPROTEIN"/>
    <property type="match status" value="1"/>
</dbReference>
<accession>A0AAE3QWF2</accession>
<dbReference type="Gene3D" id="3.30.160.670">
    <property type="match status" value="1"/>
</dbReference>
<organism evidence="2 5">
    <name type="scientific">Xanthocytophaga flava</name>
    <dbReference type="NCBI Taxonomy" id="3048013"/>
    <lineage>
        <taxon>Bacteria</taxon>
        <taxon>Pseudomonadati</taxon>
        <taxon>Bacteroidota</taxon>
        <taxon>Cytophagia</taxon>
        <taxon>Cytophagales</taxon>
        <taxon>Rhodocytophagaceae</taxon>
        <taxon>Xanthocytophaga</taxon>
    </lineage>
</organism>
<dbReference type="RefSeq" id="WP_313986383.1">
    <property type="nucleotide sequence ID" value="NZ_JASJOR010000021.1"/>
</dbReference>
<comment type="caution">
    <text evidence="2">The sequence shown here is derived from an EMBL/GenBank/DDBJ whole genome shotgun (WGS) entry which is preliminary data.</text>
</comment>
<reference evidence="2 4" key="1">
    <citation type="submission" date="2023-05" db="EMBL/GenBank/DDBJ databases">
        <authorList>
            <person name="Zhang X."/>
        </authorList>
    </citation>
    <scope>NUCLEOTIDE SEQUENCE</scope>
    <source>
        <strain evidence="3 4">DM2B3-1</strain>
        <strain evidence="2">YF14B1</strain>
    </source>
</reference>
<evidence type="ECO:0000259" key="1">
    <source>
        <dbReference type="Pfam" id="PF13590"/>
    </source>
</evidence>
<dbReference type="Pfam" id="PF13590">
    <property type="entry name" value="DUF4136"/>
    <property type="match status" value="1"/>
</dbReference>
<evidence type="ECO:0000313" key="5">
    <source>
        <dbReference type="Proteomes" id="UP001241110"/>
    </source>
</evidence>
<dbReference type="AlphaFoldDB" id="A0AAE3QWF2"/>
<keyword evidence="4" id="KW-1185">Reference proteome</keyword>
<dbReference type="Proteomes" id="UP001228581">
    <property type="component" value="Unassembled WGS sequence"/>
</dbReference>
<evidence type="ECO:0000313" key="4">
    <source>
        <dbReference type="Proteomes" id="UP001228581"/>
    </source>
</evidence>
<sequence length="205" mass="23175">MRSSLVSIFSYCLLAGICWLGLLGCSPNPLNDLSAEDSKVFITNYDDTVNFSNYRTFSIPDSVEVIYNDRYGLSADNFDLAFLGRIRASMQDRGYTEVERVDTPELGINVMYVQQVQTGVTVNPYYYGSGYWGYGGGYYYPSYYSYYQVSDSYWYIELLDLKNAARNGNKVKVIWAAQVRGDGLGTNPNGMIDAIFAQSPYLKKE</sequence>
<dbReference type="EMBL" id="JASJOT010000025">
    <property type="protein sequence ID" value="MDJ1496714.1"/>
    <property type="molecule type" value="Genomic_DNA"/>
</dbReference>
<dbReference type="InterPro" id="IPR025411">
    <property type="entry name" value="DUF4136"/>
</dbReference>
<name>A0AAE3QWF2_9BACT</name>
<gene>
    <name evidence="2" type="ORF">QNI16_29795</name>
    <name evidence="3" type="ORF">QNI19_27520</name>
</gene>